<dbReference type="GO" id="GO:0043565">
    <property type="term" value="F:sequence-specific DNA binding"/>
    <property type="evidence" value="ECO:0007669"/>
    <property type="project" value="InterPro"/>
</dbReference>
<gene>
    <name evidence="6" type="ORF">DNH61_21210</name>
</gene>
<keyword evidence="2" id="KW-0238">DNA-binding</keyword>
<dbReference type="SMART" id="SM00342">
    <property type="entry name" value="HTH_ARAC"/>
    <property type="match status" value="1"/>
</dbReference>
<feature type="domain" description="HTH araC/xylS-type" evidence="5">
    <location>
        <begin position="647"/>
        <end position="745"/>
    </location>
</feature>
<evidence type="ECO:0000256" key="1">
    <source>
        <dbReference type="ARBA" id="ARBA00023015"/>
    </source>
</evidence>
<dbReference type="PROSITE" id="PS01124">
    <property type="entry name" value="HTH_ARAC_FAMILY_2"/>
    <property type="match status" value="1"/>
</dbReference>
<dbReference type="InterPro" id="IPR009057">
    <property type="entry name" value="Homeodomain-like_sf"/>
</dbReference>
<evidence type="ECO:0000313" key="6">
    <source>
        <dbReference type="EMBL" id="PZD94001.1"/>
    </source>
</evidence>
<evidence type="ECO:0000313" key="7">
    <source>
        <dbReference type="Proteomes" id="UP000249522"/>
    </source>
</evidence>
<dbReference type="GO" id="GO:0003700">
    <property type="term" value="F:DNA-binding transcription factor activity"/>
    <property type="evidence" value="ECO:0007669"/>
    <property type="project" value="InterPro"/>
</dbReference>
<accession>A0A2W1LQA0</accession>
<dbReference type="Pfam" id="PF12833">
    <property type="entry name" value="HTH_18"/>
    <property type="match status" value="1"/>
</dbReference>
<proteinExistence type="predicted"/>
<keyword evidence="3" id="KW-0804">Transcription</keyword>
<dbReference type="Gene3D" id="1.10.10.60">
    <property type="entry name" value="Homeodomain-like"/>
    <property type="match status" value="2"/>
</dbReference>
<dbReference type="Proteomes" id="UP000249522">
    <property type="component" value="Unassembled WGS sequence"/>
</dbReference>
<keyword evidence="4" id="KW-1133">Transmembrane helix</keyword>
<evidence type="ECO:0000256" key="3">
    <source>
        <dbReference type="ARBA" id="ARBA00023163"/>
    </source>
</evidence>
<dbReference type="SUPFAM" id="SSF46689">
    <property type="entry name" value="Homeodomain-like"/>
    <property type="match status" value="2"/>
</dbReference>
<dbReference type="InterPro" id="IPR018060">
    <property type="entry name" value="HTH_AraC"/>
</dbReference>
<feature type="transmembrane region" description="Helical" evidence="4">
    <location>
        <begin position="283"/>
        <end position="303"/>
    </location>
</feature>
<keyword evidence="4" id="KW-0472">Membrane</keyword>
<dbReference type="PANTHER" id="PTHR43280:SF10">
    <property type="entry name" value="REGULATORY PROTEIN POCR"/>
    <property type="match status" value="1"/>
</dbReference>
<evidence type="ECO:0000256" key="4">
    <source>
        <dbReference type="SAM" id="Phobius"/>
    </source>
</evidence>
<keyword evidence="4" id="KW-0812">Transmembrane</keyword>
<evidence type="ECO:0000256" key="2">
    <source>
        <dbReference type="ARBA" id="ARBA00023125"/>
    </source>
</evidence>
<keyword evidence="7" id="KW-1185">Reference proteome</keyword>
<feature type="transmembrane region" description="Helical" evidence="4">
    <location>
        <begin position="7"/>
        <end position="31"/>
    </location>
</feature>
<dbReference type="EMBL" id="QKRB01000055">
    <property type="protein sequence ID" value="PZD94001.1"/>
    <property type="molecule type" value="Genomic_DNA"/>
</dbReference>
<evidence type="ECO:0000259" key="5">
    <source>
        <dbReference type="PROSITE" id="PS01124"/>
    </source>
</evidence>
<name>A0A2W1LQA0_9BACL</name>
<reference evidence="6 7" key="1">
    <citation type="submission" date="2018-06" db="EMBL/GenBank/DDBJ databases">
        <title>Paenibacillus imtechensis sp. nov.</title>
        <authorList>
            <person name="Pinnaka A.K."/>
            <person name="Singh H."/>
            <person name="Kaur M."/>
        </authorList>
    </citation>
    <scope>NUCLEOTIDE SEQUENCE [LARGE SCALE GENOMIC DNA]</scope>
    <source>
        <strain evidence="6 7">SMB1</strain>
    </source>
</reference>
<organism evidence="6 7">
    <name type="scientific">Paenibacillus sambharensis</name>
    <dbReference type="NCBI Taxonomy" id="1803190"/>
    <lineage>
        <taxon>Bacteria</taxon>
        <taxon>Bacillati</taxon>
        <taxon>Bacillota</taxon>
        <taxon>Bacilli</taxon>
        <taxon>Bacillales</taxon>
        <taxon>Paenibacillaceae</taxon>
        <taxon>Paenibacillus</taxon>
    </lineage>
</organism>
<protein>
    <submittedName>
        <fullName evidence="6">AraC family transcriptional regulator</fullName>
    </submittedName>
</protein>
<comment type="caution">
    <text evidence="6">The sequence shown here is derived from an EMBL/GenBank/DDBJ whole genome shotgun (WGS) entry which is preliminary data.</text>
</comment>
<sequence>MKKSKTFYNMFIPILLLSMVLVFSFGSYIYYATIGSVVERISASQQGLITQIRNTMEQKIQSIEYAFNTYSTTKSFSDVIGSPMTAEDFEAYRELNTQLNYIASMSLEGIQYSLISLEENWSIRNGSLSRLTEEARKEIYRSYIEDDKEGLFWVKTDHGIRFVQALPMYSKVKKALALSDISRQTLDRTLHTKPDTSVFILNKRGELLYAADSGEDVLSQGQIRQIRERVAEAGMPQTGELELQGEEAGPVTAIYAKSAYNNWTYVTLLDEQEVSGALAATRIGLVVMGIVIMLLIVVAAYFLSMHLAKPFRRIQSRLAGSDEPMQKDEVDWIIRSIDSIVTEKESLENLMELEKPKLETQFMLNLLHNRLAREEAERSMERFGYAAGADTLFAVMLFQLDSYGDSQPSDKDVLLLTVNKLVQEVVPPEGRMLPVVLNERTQATVLIFSRDSADQAQKQILQYAKTVIKATRENWGFSVSAGISSLYGDVLSSKDACEMSLQALHQRLKLGKESVIFFDDISTDMQGPMLLHYPAELEAKLFDAIRLGDEQEISRYLYPLLANMMKHSRHPMNLEVNLIRFVNNLIQLEQLMGAEVLLTPNNADLYHRLLNTRNPEEIERMLVEEVIQPMVRTMRERTSQQFRSIADKIAAIVRTEYDQDLSLDSISDRLHYSPNYLSSIFKKEYGVTFSDYVLNYRVEMAKKWLIETDMTIKDIAERLRYQNSQNFIRSFRRKEYVTPGEYRKKMKAV</sequence>
<dbReference type="RefSeq" id="WP_111148810.1">
    <property type="nucleotide sequence ID" value="NZ_QKRB01000055.1"/>
</dbReference>
<dbReference type="AlphaFoldDB" id="A0A2W1LQA0"/>
<keyword evidence="1" id="KW-0805">Transcription regulation</keyword>
<dbReference type="PANTHER" id="PTHR43280">
    <property type="entry name" value="ARAC-FAMILY TRANSCRIPTIONAL REGULATOR"/>
    <property type="match status" value="1"/>
</dbReference>
<dbReference type="OrthoDB" id="1975037at2"/>